<reference evidence="3 4" key="1">
    <citation type="journal article" date="2010" name="Stand. Genomic Sci.">
        <title>Complete genome sequence of Ignisphaera aggregans type strain (AQ1.S1).</title>
        <authorList>
            <person name="Goker M."/>
            <person name="Held B."/>
            <person name="Lapidus A."/>
            <person name="Nolan M."/>
            <person name="Spring S."/>
            <person name="Yasawong M."/>
            <person name="Lucas S."/>
            <person name="Glavina Del Rio T."/>
            <person name="Tice H."/>
            <person name="Cheng J.F."/>
            <person name="Goodwin L."/>
            <person name="Tapia R."/>
            <person name="Pitluck S."/>
            <person name="Liolios K."/>
            <person name="Ivanova N."/>
            <person name="Mavromatis K."/>
            <person name="Mikhailova N."/>
            <person name="Pati A."/>
            <person name="Chen A."/>
            <person name="Palaniappan K."/>
            <person name="Brambilla E."/>
            <person name="Land M."/>
            <person name="Hauser L."/>
            <person name="Chang Y.J."/>
            <person name="Jeffries C.D."/>
            <person name="Brettin T."/>
            <person name="Detter J.C."/>
            <person name="Han C."/>
            <person name="Rohde M."/>
            <person name="Sikorski J."/>
            <person name="Woyke T."/>
            <person name="Bristow J."/>
            <person name="Eisen J.A."/>
            <person name="Markowitz V."/>
            <person name="Hugenholtz P."/>
            <person name="Kyrpides N.C."/>
            <person name="Klenk H.P."/>
        </authorList>
    </citation>
    <scope>NUCLEOTIDE SEQUENCE [LARGE SCALE GENOMIC DNA]</scope>
    <source>
        <strain evidence="4">DSM 17230 / JCM 13409 / AQ1.S1</strain>
    </source>
</reference>
<sequence length="238" mass="27732">MSSYILEIRRYIDMAKETDYIMPIWLPFLPIILFIVSMISFAIPFVGLVLGFVTLTLVLIIGGIISIYVVYKLVKRRNEHFRRTHLLYENLVNLLREKEGSSPEVISMQSTLQEMKSEEGEKSAGLYAILVLFLGVIIWFYVAHFLNKDFRKHEIREARLLELASNVLRKYGVTMPMKFEKEFPNRSTGLYIVLSIVTLGIFMLYWVYTLAKDPNEHFKQHSMIENRLLSALESAKII</sequence>
<dbReference type="Pfam" id="PF14018">
    <property type="entry name" value="DUF4234"/>
    <property type="match status" value="1"/>
</dbReference>
<proteinExistence type="predicted"/>
<dbReference type="BioCyc" id="IAGG583356:GHAH-931-MONOMER"/>
<accession>E0SNG7</accession>
<feature type="transmembrane region" description="Helical" evidence="1">
    <location>
        <begin position="49"/>
        <end position="74"/>
    </location>
</feature>
<dbReference type="AlphaFoldDB" id="E0SNG7"/>
<feature type="domain" description="DUF4234" evidence="2">
    <location>
        <begin position="186"/>
        <end position="220"/>
    </location>
</feature>
<keyword evidence="1" id="KW-0472">Membrane</keyword>
<dbReference type="KEGG" id="iag:Igag_0948"/>
<feature type="transmembrane region" description="Helical" evidence="1">
    <location>
        <begin position="189"/>
        <end position="211"/>
    </location>
</feature>
<evidence type="ECO:0000256" key="1">
    <source>
        <dbReference type="SAM" id="Phobius"/>
    </source>
</evidence>
<dbReference type="InterPro" id="IPR025328">
    <property type="entry name" value="DUF4234"/>
</dbReference>
<evidence type="ECO:0000313" key="3">
    <source>
        <dbReference type="EMBL" id="ADM27763.1"/>
    </source>
</evidence>
<keyword evidence="4" id="KW-1185">Reference proteome</keyword>
<evidence type="ECO:0000259" key="2">
    <source>
        <dbReference type="Pfam" id="PF14018"/>
    </source>
</evidence>
<evidence type="ECO:0000313" key="4">
    <source>
        <dbReference type="Proteomes" id="UP000001304"/>
    </source>
</evidence>
<keyword evidence="1" id="KW-1133">Transmembrane helix</keyword>
<protein>
    <recommendedName>
        <fullName evidence="2">DUF4234 domain-containing protein</fullName>
    </recommendedName>
</protein>
<organism evidence="3 4">
    <name type="scientific">Ignisphaera aggregans (strain DSM 17230 / JCM 13409 / AQ1.S1)</name>
    <dbReference type="NCBI Taxonomy" id="583356"/>
    <lineage>
        <taxon>Archaea</taxon>
        <taxon>Thermoproteota</taxon>
        <taxon>Thermoprotei</taxon>
        <taxon>Desulfurococcales</taxon>
        <taxon>Desulfurococcaceae</taxon>
        <taxon>Ignisphaera</taxon>
    </lineage>
</organism>
<keyword evidence="1" id="KW-0812">Transmembrane</keyword>
<gene>
    <name evidence="3" type="ordered locus">Igag_0948</name>
</gene>
<name>E0SNG7_IGNAA</name>
<feature type="transmembrane region" description="Helical" evidence="1">
    <location>
        <begin position="124"/>
        <end position="142"/>
    </location>
</feature>
<dbReference type="EMBL" id="CP002098">
    <property type="protein sequence ID" value="ADM27763.1"/>
    <property type="molecule type" value="Genomic_DNA"/>
</dbReference>
<dbReference type="HOGENOM" id="CLU_085612_0_0_2"/>
<feature type="transmembrane region" description="Helical" evidence="1">
    <location>
        <begin position="20"/>
        <end position="43"/>
    </location>
</feature>
<dbReference type="Proteomes" id="UP000001304">
    <property type="component" value="Chromosome"/>
</dbReference>